<dbReference type="SUPFAM" id="SSF50156">
    <property type="entry name" value="PDZ domain-like"/>
    <property type="match status" value="1"/>
</dbReference>
<gene>
    <name evidence="3" type="ORF">TJEJU_0442</name>
</gene>
<dbReference type="InterPro" id="IPR040756">
    <property type="entry name" value="Peptidase_M61_N"/>
</dbReference>
<proteinExistence type="predicted"/>
<dbReference type="KEGG" id="tje:TJEJU_0442"/>
<dbReference type="PROSITE" id="PS51257">
    <property type="entry name" value="PROKAR_LIPOPROTEIN"/>
    <property type="match status" value="1"/>
</dbReference>
<dbReference type="Proteomes" id="UP000215214">
    <property type="component" value="Chromosome TJEJU"/>
</dbReference>
<dbReference type="RefSeq" id="WP_095069097.1">
    <property type="nucleotide sequence ID" value="NZ_LT899436.1"/>
</dbReference>
<feature type="domain" description="Peptidase M61 N-terminal" evidence="2">
    <location>
        <begin position="38"/>
        <end position="222"/>
    </location>
</feature>
<dbReference type="Gene3D" id="2.60.40.3650">
    <property type="match status" value="1"/>
</dbReference>
<dbReference type="Pfam" id="PF17899">
    <property type="entry name" value="Peptidase_M61_N"/>
    <property type="match status" value="1"/>
</dbReference>
<evidence type="ECO:0000313" key="4">
    <source>
        <dbReference type="Proteomes" id="UP000215214"/>
    </source>
</evidence>
<evidence type="ECO:0000313" key="3">
    <source>
        <dbReference type="EMBL" id="SNR14240.1"/>
    </source>
</evidence>
<dbReference type="EMBL" id="LT899436">
    <property type="protein sequence ID" value="SNR14240.1"/>
    <property type="molecule type" value="Genomic_DNA"/>
</dbReference>
<dbReference type="InterPro" id="IPR036034">
    <property type="entry name" value="PDZ_sf"/>
</dbReference>
<dbReference type="InterPro" id="IPR027268">
    <property type="entry name" value="Peptidase_M4/M1_CTD_sf"/>
</dbReference>
<dbReference type="InterPro" id="IPR007963">
    <property type="entry name" value="Peptidase_M61_catalytic"/>
</dbReference>
<dbReference type="OrthoDB" id="9778516at2"/>
<evidence type="ECO:0000259" key="2">
    <source>
        <dbReference type="Pfam" id="PF17899"/>
    </source>
</evidence>
<sequence>MNRNTLTAVAVGLLLVGCSSTKSLKKDDSAVNNPIVSNIDLTNVKEDKVPVVINPGRFTTDKVTYRLPRVVQGTYSVSNFGKYIDDFKALDYSGELLPVTKVDENTWEITNATTLDKITYAVNDTFDQEKVGGIGEEVPFSPSGTNIEDTNYVLNLHGFIGYFDTLKKNQYKLDVIAPSKFKRTSALQEIGVKASEDGSVVTTSFLAPRYFDITDNPMFYGELDVEEFNVGNIKIVLSVYSPTKKHSAKKIKAVMEKMMQAQKSYLGSINSTPRYDIYLYLAGQNDDAPKGFGALEHHTSTVVVLPEFMDDTRLAESMIDVVSHEFFHIVTPLSVHSEDVHYFDYNQPTFSKHLWMYEGVTEYFATHFQVNKGLVQEDEFFTKIMDKINSASLMNDTMSFTKMSENILEKEYHDQYINVYQKGALIGMCIDILMREESNGERGILSLMKELSNKYGKHQPFEDDKLIAEITAMTYPSVGEFLNTHVVGGIPIDYNAFFEKVGVGIAERKIKTDYVRNGGAFILRGDQITGNIIFTEAVKANSFWAENGALPGDAIKVINGTALTRENARQVIGGLFTWQPGADVEVKLERAGKEIVIKTKLTQSYTMGKSLAAKSDATQKQKDLLQAWLKG</sequence>
<keyword evidence="4" id="KW-1185">Reference proteome</keyword>
<accession>A0A238U782</accession>
<feature type="domain" description="Peptidase M61 catalytic" evidence="1">
    <location>
        <begin position="318"/>
        <end position="426"/>
    </location>
</feature>
<dbReference type="Gene3D" id="2.30.42.10">
    <property type="match status" value="1"/>
</dbReference>
<dbReference type="Gene3D" id="1.10.390.10">
    <property type="entry name" value="Neutral Protease Domain 2"/>
    <property type="match status" value="1"/>
</dbReference>
<dbReference type="SUPFAM" id="SSF55486">
    <property type="entry name" value="Metalloproteases ('zincins'), catalytic domain"/>
    <property type="match status" value="1"/>
</dbReference>
<dbReference type="AlphaFoldDB" id="A0A238U782"/>
<reference evidence="3 4" key="1">
    <citation type="submission" date="2017-07" db="EMBL/GenBank/DDBJ databases">
        <authorList>
            <person name="Sun Z.S."/>
            <person name="Albrecht U."/>
            <person name="Echele G."/>
            <person name="Lee C.C."/>
        </authorList>
    </citation>
    <scope>NUCLEOTIDE SEQUENCE [LARGE SCALE GENOMIC DNA]</scope>
    <source>
        <strain evidence="4">type strain: KCTC 22618</strain>
    </source>
</reference>
<dbReference type="Pfam" id="PF05299">
    <property type="entry name" value="Peptidase_M61"/>
    <property type="match status" value="1"/>
</dbReference>
<organism evidence="3 4">
    <name type="scientific">Tenacibaculum jejuense</name>
    <dbReference type="NCBI Taxonomy" id="584609"/>
    <lineage>
        <taxon>Bacteria</taxon>
        <taxon>Pseudomonadati</taxon>
        <taxon>Bacteroidota</taxon>
        <taxon>Flavobacteriia</taxon>
        <taxon>Flavobacteriales</taxon>
        <taxon>Flavobacteriaceae</taxon>
        <taxon>Tenacibaculum</taxon>
    </lineage>
</organism>
<evidence type="ECO:0000259" key="1">
    <source>
        <dbReference type="Pfam" id="PF05299"/>
    </source>
</evidence>
<protein>
    <submittedName>
        <fullName evidence="3">Peptidase M61 domain protein</fullName>
    </submittedName>
</protein>
<name>A0A238U782_9FLAO</name>